<organism evidence="5 6">
    <name type="scientific">Phialocephala subalpina</name>
    <dbReference type="NCBI Taxonomy" id="576137"/>
    <lineage>
        <taxon>Eukaryota</taxon>
        <taxon>Fungi</taxon>
        <taxon>Dikarya</taxon>
        <taxon>Ascomycota</taxon>
        <taxon>Pezizomycotina</taxon>
        <taxon>Leotiomycetes</taxon>
        <taxon>Helotiales</taxon>
        <taxon>Mollisiaceae</taxon>
        <taxon>Phialocephala</taxon>
        <taxon>Phialocephala fortinii species complex</taxon>
    </lineage>
</organism>
<dbReference type="SUPFAM" id="SSF56801">
    <property type="entry name" value="Acetyl-CoA synthetase-like"/>
    <property type="match status" value="1"/>
</dbReference>
<keyword evidence="6" id="KW-1185">Reference proteome</keyword>
<evidence type="ECO:0000259" key="3">
    <source>
        <dbReference type="Pfam" id="PF00501"/>
    </source>
</evidence>
<evidence type="ECO:0000313" key="5">
    <source>
        <dbReference type="EMBL" id="CZR65562.1"/>
    </source>
</evidence>
<evidence type="ECO:0000259" key="4">
    <source>
        <dbReference type="Pfam" id="PF13193"/>
    </source>
</evidence>
<dbReference type="PROSITE" id="PS00455">
    <property type="entry name" value="AMP_BINDING"/>
    <property type="match status" value="1"/>
</dbReference>
<dbReference type="PANTHER" id="PTHR24096">
    <property type="entry name" value="LONG-CHAIN-FATTY-ACID--COA LIGASE"/>
    <property type="match status" value="1"/>
</dbReference>
<dbReference type="PANTHER" id="PTHR24096:SF149">
    <property type="entry name" value="AMP-BINDING DOMAIN-CONTAINING PROTEIN-RELATED"/>
    <property type="match status" value="1"/>
</dbReference>
<proteinExistence type="inferred from homology"/>
<dbReference type="Pfam" id="PF00501">
    <property type="entry name" value="AMP-binding"/>
    <property type="match status" value="1"/>
</dbReference>
<dbReference type="Gene3D" id="3.30.300.30">
    <property type="match status" value="1"/>
</dbReference>
<dbReference type="OrthoDB" id="1898221at2759"/>
<dbReference type="AlphaFoldDB" id="A0A1L7XKJ6"/>
<protein>
    <recommendedName>
        <fullName evidence="7">4-coumarate--CoA ligase</fullName>
    </recommendedName>
</protein>
<dbReference type="Gene3D" id="3.40.50.12780">
    <property type="entry name" value="N-terminal domain of ligase-like"/>
    <property type="match status" value="1"/>
</dbReference>
<evidence type="ECO:0000313" key="6">
    <source>
        <dbReference type="Proteomes" id="UP000184330"/>
    </source>
</evidence>
<reference evidence="5 6" key="1">
    <citation type="submission" date="2016-03" db="EMBL/GenBank/DDBJ databases">
        <authorList>
            <person name="Ploux O."/>
        </authorList>
    </citation>
    <scope>NUCLEOTIDE SEQUENCE [LARGE SCALE GENOMIC DNA]</scope>
    <source>
        <strain evidence="5 6">UAMH 11012</strain>
    </source>
</reference>
<keyword evidence="2" id="KW-0436">Ligase</keyword>
<dbReference type="InterPro" id="IPR042099">
    <property type="entry name" value="ANL_N_sf"/>
</dbReference>
<sequence length="553" mass="61299">MSQSNVIVSAFSPYAFDEQISIPEFMTKYNPDDVSYDKVVHVDTITGKSITYGGLRQEAAKCAWGLRKLSLRVGDTVLILSSFAIRYGGPVQWSRRQALIVCGLQLMSRPVNTASTAKDLAHAFGLVKPKYIATSAAFIAKVREAIELVEYGEACMRPNIISVLDRIESTLKFPEDVVGKRPDEALAPYSLGNNSAKETVALICFSSGTTGKMKGVQLTHYSLNANVHQYRTSFPSQYNCHQSEVFFPPYCHIYGLSTVILLGMWLGTFTCALPAFELGVFCQKMEQYKATWAHVVPPVALSLASSDVPLKYNLSTLECVVVAAAPLKKALQTMLKTRFPSAVVVQGKSIATLKHDEDNLGTCGRLFAGTEARLVNPETGKDVARGEEGELWVRGPQVMLGYVGDESATRNTFSGDWLKTGDIMTMDEKNNFYVTDRLKEMIKFQIAPSELEDLLLRHPHVIDAAVCAIYDDDQASEVPLAYVSLIQEYAMSPHAKMRDILDGIRNWLNSRVAGYKKLRGGVFHLQELPKTNSGKLLRKNLPAKLKEIRESRM</sequence>
<comment type="similarity">
    <text evidence="1">Belongs to the ATP-dependent AMP-binding enzyme family.</text>
</comment>
<evidence type="ECO:0000256" key="2">
    <source>
        <dbReference type="ARBA" id="ARBA00022598"/>
    </source>
</evidence>
<dbReference type="InterPro" id="IPR045851">
    <property type="entry name" value="AMP-bd_C_sf"/>
</dbReference>
<dbReference type="InterPro" id="IPR000873">
    <property type="entry name" value="AMP-dep_synth/lig_dom"/>
</dbReference>
<gene>
    <name evidence="5" type="ORF">PAC_15462</name>
</gene>
<dbReference type="InterPro" id="IPR020845">
    <property type="entry name" value="AMP-binding_CS"/>
</dbReference>
<dbReference type="GO" id="GO:0016405">
    <property type="term" value="F:CoA-ligase activity"/>
    <property type="evidence" value="ECO:0007669"/>
    <property type="project" value="TreeGrafter"/>
</dbReference>
<dbReference type="Pfam" id="PF13193">
    <property type="entry name" value="AMP-binding_C"/>
    <property type="match status" value="1"/>
</dbReference>
<evidence type="ECO:0008006" key="7">
    <source>
        <dbReference type="Google" id="ProtNLM"/>
    </source>
</evidence>
<feature type="domain" description="AMP-dependent synthetase/ligase" evidence="3">
    <location>
        <begin position="109"/>
        <end position="402"/>
    </location>
</feature>
<dbReference type="STRING" id="576137.A0A1L7XKJ6"/>
<feature type="domain" description="AMP-binding enzyme C-terminal" evidence="4">
    <location>
        <begin position="450"/>
        <end position="535"/>
    </location>
</feature>
<dbReference type="Proteomes" id="UP000184330">
    <property type="component" value="Unassembled WGS sequence"/>
</dbReference>
<accession>A0A1L7XKJ6</accession>
<name>A0A1L7XKJ6_9HELO</name>
<evidence type="ECO:0000256" key="1">
    <source>
        <dbReference type="ARBA" id="ARBA00006432"/>
    </source>
</evidence>
<dbReference type="InterPro" id="IPR025110">
    <property type="entry name" value="AMP-bd_C"/>
</dbReference>
<dbReference type="EMBL" id="FJOG01000031">
    <property type="protein sequence ID" value="CZR65562.1"/>
    <property type="molecule type" value="Genomic_DNA"/>
</dbReference>